<gene>
    <name evidence="1" type="ORF">6_52</name>
</gene>
<accession>A0A5B8HYH2</accession>
<sequence>MSQIENINDILPSEILQSIFLLIHKNNKIELVCKYWKELCEQKTIQAFREPCVCNLNYGLCKSIIHECICEFGRIYVINCKAEEHPCICYDNEIDFEVCRGEEHLCICDISPYHSDNCREEKNKHECICDIYWTTHCKVHI</sequence>
<evidence type="ECO:0008006" key="2">
    <source>
        <dbReference type="Google" id="ProtNLM"/>
    </source>
</evidence>
<evidence type="ECO:0000313" key="1">
    <source>
        <dbReference type="EMBL" id="QDY52340.1"/>
    </source>
</evidence>
<protein>
    <recommendedName>
        <fullName evidence="2">F-box domain-containing protein</fullName>
    </recommendedName>
</protein>
<name>A0A5B8HYH2_9VIRU</name>
<proteinExistence type="predicted"/>
<organism evidence="1">
    <name type="scientific">Mimiviridae sp. ChoanoV1</name>
    <dbReference type="NCBI Taxonomy" id="2596887"/>
    <lineage>
        <taxon>Viruses</taxon>
        <taxon>Varidnaviria</taxon>
        <taxon>Bamfordvirae</taxon>
        <taxon>Nucleocytoviricota</taxon>
        <taxon>Megaviricetes</taxon>
        <taxon>Imitervirales</taxon>
        <taxon>Schizomimiviridae</taxon>
    </lineage>
</organism>
<dbReference type="EMBL" id="MK250090">
    <property type="protein sequence ID" value="QDY52340.1"/>
    <property type="molecule type" value="Genomic_DNA"/>
</dbReference>
<reference evidence="1" key="1">
    <citation type="submission" date="2018-11" db="EMBL/GenBank/DDBJ databases">
        <title>A distinct lineage of giant viruses engineers rhodopsin photosystems in predatory marine eukaryotes.</title>
        <authorList>
            <person name="Needham D.M."/>
            <person name="Yoshizawa S."/>
            <person name="Hosaka T."/>
            <person name="Poirier C."/>
            <person name="Choi C.-J."/>
            <person name="Hehenberger E."/>
            <person name="Irwin N.A.T."/>
            <person name="Wilken S."/>
            <person name="Yung C.-M."/>
            <person name="Bachy C."/>
            <person name="Kurihara R."/>
            <person name="Nakajima Y."/>
            <person name="Kojima K."/>
            <person name="Kimura-Someya T."/>
            <person name="Leonard G."/>
            <person name="Malmstrom R.R."/>
            <person name="Mende D."/>
            <person name="Olson D.K."/>
            <person name="Sudo Y."/>
            <person name="Sudek S."/>
            <person name="Richards T.A."/>
            <person name="DeLong E.F."/>
            <person name="Keeling P.J."/>
            <person name="Santoro A.E."/>
            <person name="Shirouzu M."/>
            <person name="Iwasaki W."/>
            <person name="Worden A.Z."/>
        </authorList>
    </citation>
    <scope>NUCLEOTIDE SEQUENCE</scope>
</reference>